<dbReference type="InterPro" id="IPR014284">
    <property type="entry name" value="RNA_pol_sigma-70_dom"/>
</dbReference>
<keyword evidence="10" id="KW-1185">Reference proteome</keyword>
<dbReference type="PANTHER" id="PTHR43133">
    <property type="entry name" value="RNA POLYMERASE ECF-TYPE SIGMA FACTO"/>
    <property type="match status" value="1"/>
</dbReference>
<dbReference type="CDD" id="cd06171">
    <property type="entry name" value="Sigma70_r4"/>
    <property type="match status" value="1"/>
</dbReference>
<organism evidence="9 10">
    <name type="scientific">Mycolicibacterium arabiense</name>
    <dbReference type="NCBI Taxonomy" id="1286181"/>
    <lineage>
        <taxon>Bacteria</taxon>
        <taxon>Bacillati</taxon>
        <taxon>Actinomycetota</taxon>
        <taxon>Actinomycetes</taxon>
        <taxon>Mycobacteriales</taxon>
        <taxon>Mycobacteriaceae</taxon>
        <taxon>Mycolicibacterium</taxon>
    </lineage>
</organism>
<evidence type="ECO:0000256" key="1">
    <source>
        <dbReference type="ARBA" id="ARBA00010641"/>
    </source>
</evidence>
<dbReference type="KEGG" id="marz:MARA_19060"/>
<keyword evidence="5 6" id="KW-0804">Transcription</keyword>
<dbReference type="InterPro" id="IPR013249">
    <property type="entry name" value="RNA_pol_sigma70_r4_t2"/>
</dbReference>
<evidence type="ECO:0000256" key="6">
    <source>
        <dbReference type="RuleBase" id="RU000716"/>
    </source>
</evidence>
<geneLocation type="plasmid" evidence="10">
    <name>pjcm18538 dna</name>
</geneLocation>
<dbReference type="InterPro" id="IPR000838">
    <property type="entry name" value="RNA_pol_sigma70_ECF_CS"/>
</dbReference>
<evidence type="ECO:0000256" key="2">
    <source>
        <dbReference type="ARBA" id="ARBA00023015"/>
    </source>
</evidence>
<name>A0A7I7RV26_9MYCO</name>
<dbReference type="GO" id="GO:0006352">
    <property type="term" value="P:DNA-templated transcription initiation"/>
    <property type="evidence" value="ECO:0007669"/>
    <property type="project" value="InterPro"/>
</dbReference>
<dbReference type="PANTHER" id="PTHR43133:SF59">
    <property type="entry name" value="ECF RNA POLYMERASE SIGMA FACTOR SIGR"/>
    <property type="match status" value="1"/>
</dbReference>
<dbReference type="EMBL" id="AP022593">
    <property type="protein sequence ID" value="BBY48438.1"/>
    <property type="molecule type" value="Genomic_DNA"/>
</dbReference>
<evidence type="ECO:0000313" key="10">
    <source>
        <dbReference type="Proteomes" id="UP000467428"/>
    </source>
</evidence>
<keyword evidence="3 6" id="KW-0731">Sigma factor</keyword>
<evidence type="ECO:0000313" key="9">
    <source>
        <dbReference type="EMBL" id="BBY48438.1"/>
    </source>
</evidence>
<dbReference type="InterPro" id="IPR039425">
    <property type="entry name" value="RNA_pol_sigma-70-like"/>
</dbReference>
<dbReference type="Pfam" id="PF08281">
    <property type="entry name" value="Sigma70_r4_2"/>
    <property type="match status" value="1"/>
</dbReference>
<reference evidence="9 10" key="1">
    <citation type="journal article" date="2019" name="Emerg. Microbes Infect.">
        <title>Comprehensive subspecies identification of 175 nontuberculous mycobacteria species based on 7547 genomic profiles.</title>
        <authorList>
            <person name="Matsumoto Y."/>
            <person name="Kinjo T."/>
            <person name="Motooka D."/>
            <person name="Nabeya D."/>
            <person name="Jung N."/>
            <person name="Uechi K."/>
            <person name="Horii T."/>
            <person name="Iida T."/>
            <person name="Fujita J."/>
            <person name="Nakamura S."/>
        </authorList>
    </citation>
    <scope>NUCLEOTIDE SEQUENCE [LARGE SCALE GENOMIC DNA]</scope>
    <source>
        <strain evidence="9 10">JCM 18538</strain>
    </source>
</reference>
<dbReference type="GO" id="GO:0006950">
    <property type="term" value="P:response to stress"/>
    <property type="evidence" value="ECO:0007669"/>
    <property type="project" value="UniProtKB-ARBA"/>
</dbReference>
<gene>
    <name evidence="9" type="primary">rpoE_1</name>
    <name evidence="9" type="ORF">MARA_19060</name>
</gene>
<evidence type="ECO:0000259" key="7">
    <source>
        <dbReference type="Pfam" id="PF04542"/>
    </source>
</evidence>
<dbReference type="Proteomes" id="UP000467428">
    <property type="component" value="Chromosome"/>
</dbReference>
<dbReference type="InterPro" id="IPR036388">
    <property type="entry name" value="WH-like_DNA-bd_sf"/>
</dbReference>
<feature type="domain" description="RNA polymerase sigma-70 region 2" evidence="7">
    <location>
        <begin position="43"/>
        <end position="102"/>
    </location>
</feature>
<keyword evidence="2 6" id="KW-0805">Transcription regulation</keyword>
<evidence type="ECO:0000256" key="4">
    <source>
        <dbReference type="ARBA" id="ARBA00023125"/>
    </source>
</evidence>
<dbReference type="InterPro" id="IPR013325">
    <property type="entry name" value="RNA_pol_sigma_r2"/>
</dbReference>
<dbReference type="PROSITE" id="PS01063">
    <property type="entry name" value="SIGMA70_ECF"/>
    <property type="match status" value="1"/>
</dbReference>
<dbReference type="Pfam" id="PF04542">
    <property type="entry name" value="Sigma70_r2"/>
    <property type="match status" value="1"/>
</dbReference>
<evidence type="ECO:0000259" key="8">
    <source>
        <dbReference type="Pfam" id="PF08281"/>
    </source>
</evidence>
<sequence>MVRFRRHAAILDSVTTITAGGVESDDDLAARFARDATPLFEALARRARRLTYCEADAEDLLQDTLLHAFTGFRSFQEGTNLKAWLFRILHNRWVSTHRYRERRPTEVPVDESDVLDLVGGDTRRRSAETEIVDAMPDDDVRAALATLPDGVRSVMYYAGVEGYTYAETAALLNIPVGTVMSRVSRGRQRLRIALAHRDHRSPEPIAEQCSA</sequence>
<keyword evidence="4 6" id="KW-0238">DNA-binding</keyword>
<dbReference type="AlphaFoldDB" id="A0A7I7RV26"/>
<dbReference type="SUPFAM" id="SSF88946">
    <property type="entry name" value="Sigma2 domain of RNA polymerase sigma factors"/>
    <property type="match status" value="1"/>
</dbReference>
<dbReference type="Gene3D" id="1.10.1740.10">
    <property type="match status" value="1"/>
</dbReference>
<dbReference type="GO" id="GO:0003677">
    <property type="term" value="F:DNA binding"/>
    <property type="evidence" value="ECO:0007669"/>
    <property type="project" value="UniProtKB-KW"/>
</dbReference>
<evidence type="ECO:0000256" key="5">
    <source>
        <dbReference type="ARBA" id="ARBA00023163"/>
    </source>
</evidence>
<dbReference type="NCBIfam" id="TIGR02937">
    <property type="entry name" value="sigma70-ECF"/>
    <property type="match status" value="1"/>
</dbReference>
<dbReference type="InterPro" id="IPR013324">
    <property type="entry name" value="RNA_pol_sigma_r3/r4-like"/>
</dbReference>
<proteinExistence type="inferred from homology"/>
<accession>A0A7I7RV26</accession>
<feature type="domain" description="RNA polymerase sigma factor 70 region 4 type 2" evidence="8">
    <location>
        <begin position="139"/>
        <end position="190"/>
    </location>
</feature>
<dbReference type="GO" id="GO:0016987">
    <property type="term" value="F:sigma factor activity"/>
    <property type="evidence" value="ECO:0007669"/>
    <property type="project" value="UniProtKB-KW"/>
</dbReference>
<dbReference type="SUPFAM" id="SSF88659">
    <property type="entry name" value="Sigma3 and sigma4 domains of RNA polymerase sigma factors"/>
    <property type="match status" value="1"/>
</dbReference>
<comment type="similarity">
    <text evidence="1 6">Belongs to the sigma-70 factor family. ECF subfamily.</text>
</comment>
<dbReference type="InterPro" id="IPR007627">
    <property type="entry name" value="RNA_pol_sigma70_r2"/>
</dbReference>
<dbReference type="Gene3D" id="1.10.10.10">
    <property type="entry name" value="Winged helix-like DNA-binding domain superfamily/Winged helix DNA-binding domain"/>
    <property type="match status" value="1"/>
</dbReference>
<protein>
    <recommendedName>
        <fullName evidence="6">RNA polymerase sigma factor</fullName>
    </recommendedName>
</protein>
<evidence type="ECO:0000256" key="3">
    <source>
        <dbReference type="ARBA" id="ARBA00023082"/>
    </source>
</evidence>